<evidence type="ECO:0000256" key="2">
    <source>
        <dbReference type="ARBA" id="ARBA00022679"/>
    </source>
</evidence>
<dbReference type="CDD" id="cd02440">
    <property type="entry name" value="AdoMet_MTases"/>
    <property type="match status" value="1"/>
</dbReference>
<reference evidence="4" key="1">
    <citation type="journal article" date="2016" name="Front. Microbiol.">
        <title>The Complete Sequences and Ecological Roles of Two IncP-1 Plasmids, pHB44 and pBS64, Isolated from the Mycosphere of Laccaria proxima.</title>
        <authorList>
            <person name="Zhang M."/>
            <person name="Brons J.K."/>
            <person name="van Elsas J.D."/>
        </authorList>
    </citation>
    <scope>NUCLEOTIDE SEQUENCE</scope>
    <source>
        <plasmid evidence="4">pBS64</plasmid>
    </source>
</reference>
<dbReference type="Gene3D" id="3.40.50.150">
    <property type="entry name" value="Vaccinia Virus protein VP39"/>
    <property type="match status" value="1"/>
</dbReference>
<evidence type="ECO:0000313" key="4">
    <source>
        <dbReference type="EMBL" id="ANC48714.1"/>
    </source>
</evidence>
<keyword evidence="2" id="KW-0808">Transferase</keyword>
<dbReference type="GO" id="GO:0043565">
    <property type="term" value="F:sequence-specific DNA binding"/>
    <property type="evidence" value="ECO:0007669"/>
    <property type="project" value="TreeGrafter"/>
</dbReference>
<accession>A0A192XDV4</accession>
<protein>
    <submittedName>
        <fullName evidence="4">Major outer membrane protein</fullName>
    </submittedName>
</protein>
<dbReference type="EMBL" id="KU356987">
    <property type="protein sequence ID" value="ANC48714.1"/>
    <property type="molecule type" value="Genomic_DNA"/>
</dbReference>
<dbReference type="InterPro" id="IPR012327">
    <property type="entry name" value="MeTrfase_D12"/>
</dbReference>
<dbReference type="PANTHER" id="PTHR30481:SF4">
    <property type="entry name" value="SITE-SPECIFIC DNA-METHYLTRANSFERASE (ADENINE-SPECIFIC)"/>
    <property type="match status" value="1"/>
</dbReference>
<dbReference type="GO" id="GO:0009007">
    <property type="term" value="F:site-specific DNA-methyltransferase (adenine-specific) activity"/>
    <property type="evidence" value="ECO:0007669"/>
    <property type="project" value="UniProtKB-EC"/>
</dbReference>
<dbReference type="GO" id="GO:1904047">
    <property type="term" value="F:S-adenosyl-L-methionine binding"/>
    <property type="evidence" value="ECO:0007669"/>
    <property type="project" value="TreeGrafter"/>
</dbReference>
<evidence type="ECO:0000256" key="3">
    <source>
        <dbReference type="ARBA" id="ARBA00022691"/>
    </source>
</evidence>
<sequence>MQARPASLDSIAISDDAGQVPIYSRKKAMRYPGGKGGAGVYQTIINNIPPHDTYIETHLGGGNILERKRPAARSVGIDVDPEVIEVWQQLDVPGLELHHGDAVAWLEFHQFTGSEFVYADPPYVMDSRRGGKLYRHEYDDADHVRLLDVLAGLPCAVMVSGYSSTIYDSSPLASWRTIDFNAMTRGGIAIERLWMNYPEPAELHDLRYLGSNFRERERIKRKKARWQAKLAKLDPLERAAIMECLRELEAAE</sequence>
<dbReference type="GO" id="GO:0032259">
    <property type="term" value="P:methylation"/>
    <property type="evidence" value="ECO:0007669"/>
    <property type="project" value="UniProtKB-KW"/>
</dbReference>
<dbReference type="AlphaFoldDB" id="A0A192XDV4"/>
<name>A0A192XDV4_VARPD</name>
<dbReference type="PANTHER" id="PTHR30481">
    <property type="entry name" value="DNA ADENINE METHYLASE"/>
    <property type="match status" value="1"/>
</dbReference>
<geneLocation type="plasmid" evidence="4">
    <name>pBS64</name>
</geneLocation>
<keyword evidence="3" id="KW-0949">S-adenosyl-L-methionine</keyword>
<dbReference type="SUPFAM" id="SSF53335">
    <property type="entry name" value="S-adenosyl-L-methionine-dependent methyltransferases"/>
    <property type="match status" value="1"/>
</dbReference>
<keyword evidence="1" id="KW-0489">Methyltransferase</keyword>
<gene>
    <name evidence="4" type="primary">upf31.0</name>
</gene>
<organism evidence="4">
    <name type="scientific">Variovorax paradoxus</name>
    <dbReference type="NCBI Taxonomy" id="34073"/>
    <lineage>
        <taxon>Bacteria</taxon>
        <taxon>Pseudomonadati</taxon>
        <taxon>Pseudomonadota</taxon>
        <taxon>Betaproteobacteria</taxon>
        <taxon>Burkholderiales</taxon>
        <taxon>Comamonadaceae</taxon>
        <taxon>Variovorax</taxon>
    </lineage>
</organism>
<dbReference type="InterPro" id="IPR029063">
    <property type="entry name" value="SAM-dependent_MTases_sf"/>
</dbReference>
<proteinExistence type="predicted"/>
<keyword evidence="4" id="KW-0614">Plasmid</keyword>
<dbReference type="GO" id="GO:0006298">
    <property type="term" value="P:mismatch repair"/>
    <property type="evidence" value="ECO:0007669"/>
    <property type="project" value="TreeGrafter"/>
</dbReference>
<evidence type="ECO:0000256" key="1">
    <source>
        <dbReference type="ARBA" id="ARBA00022603"/>
    </source>
</evidence>
<dbReference type="GO" id="GO:0009307">
    <property type="term" value="P:DNA restriction-modification system"/>
    <property type="evidence" value="ECO:0007669"/>
    <property type="project" value="InterPro"/>
</dbReference>